<feature type="domain" description="Mycothiol-dependent maleylpyruvate isomerase metal-binding" evidence="1">
    <location>
        <begin position="15"/>
        <end position="166"/>
    </location>
</feature>
<comment type="caution">
    <text evidence="2">The sequence shown here is derived from an EMBL/GenBank/DDBJ whole genome shotgun (WGS) entry which is preliminary data.</text>
</comment>
<sequence length="218" mass="23294">MPSALPSVPTEAFLACAERTLALAGRAEVRDAWERDSECEGMTVGGLAHHLVAQVRRTAELLATRAPGDARVIGLLDHYDQAPWVAQSRSGEVDPDQNDRDNEAAAIGPDAVLAQAQESLAELPRLLAEGGRPQVVHIPWQGWALPTDAFLTTRLMEMVVHGDDLAVSVGVETPEHDEAVTLPVLTLLAGVAARRHGQVAVLRGLSRPQRSTGDISAF</sequence>
<dbReference type="InterPro" id="IPR034660">
    <property type="entry name" value="DinB/YfiT-like"/>
</dbReference>
<protein>
    <recommendedName>
        <fullName evidence="1">Mycothiol-dependent maleylpyruvate isomerase metal-binding domain-containing protein</fullName>
    </recommendedName>
</protein>
<dbReference type="Gene3D" id="1.20.120.450">
    <property type="entry name" value="dinb family like domain"/>
    <property type="match status" value="1"/>
</dbReference>
<dbReference type="Proteomes" id="UP000030002">
    <property type="component" value="Unassembled WGS sequence"/>
</dbReference>
<proteinExistence type="predicted"/>
<dbReference type="EMBL" id="AVPJ01000009">
    <property type="protein sequence ID" value="KGN31861.1"/>
    <property type="molecule type" value="Genomic_DNA"/>
</dbReference>
<dbReference type="SUPFAM" id="SSF109854">
    <property type="entry name" value="DinB/YfiT-like putative metalloenzymes"/>
    <property type="match status" value="1"/>
</dbReference>
<dbReference type="GO" id="GO:0046872">
    <property type="term" value="F:metal ion binding"/>
    <property type="evidence" value="ECO:0007669"/>
    <property type="project" value="InterPro"/>
</dbReference>
<dbReference type="eggNOG" id="ENOG50320A4">
    <property type="taxonomic scope" value="Bacteria"/>
</dbReference>
<dbReference type="InterPro" id="IPR024344">
    <property type="entry name" value="MDMPI_metal-binding"/>
</dbReference>
<accession>A0A0A0J8A1</accession>
<reference evidence="2 3" key="1">
    <citation type="submission" date="2013-08" db="EMBL/GenBank/DDBJ databases">
        <title>The genome sequence of Knoellia sinensis.</title>
        <authorList>
            <person name="Zhu W."/>
            <person name="Wang G."/>
        </authorList>
    </citation>
    <scope>NUCLEOTIDE SEQUENCE [LARGE SCALE GENOMIC DNA]</scope>
    <source>
        <strain evidence="2 3">KCTC 19936</strain>
    </source>
</reference>
<dbReference type="OrthoDB" id="3213216at2"/>
<evidence type="ECO:0000313" key="2">
    <source>
        <dbReference type="EMBL" id="KGN31861.1"/>
    </source>
</evidence>
<dbReference type="Pfam" id="PF11716">
    <property type="entry name" value="MDMPI_N"/>
    <property type="match status" value="1"/>
</dbReference>
<organism evidence="2 3">
    <name type="scientific">Knoellia sinensis KCTC 19936</name>
    <dbReference type="NCBI Taxonomy" id="1385520"/>
    <lineage>
        <taxon>Bacteria</taxon>
        <taxon>Bacillati</taxon>
        <taxon>Actinomycetota</taxon>
        <taxon>Actinomycetes</taxon>
        <taxon>Micrococcales</taxon>
        <taxon>Intrasporangiaceae</taxon>
        <taxon>Knoellia</taxon>
    </lineage>
</organism>
<dbReference type="STRING" id="1385520.N802_19020"/>
<name>A0A0A0J8A1_9MICO</name>
<dbReference type="AlphaFoldDB" id="A0A0A0J8A1"/>
<dbReference type="RefSeq" id="WP_035916684.1">
    <property type="nucleotide sequence ID" value="NZ_AVPJ01000009.1"/>
</dbReference>
<gene>
    <name evidence="2" type="ORF">N802_19020</name>
</gene>
<evidence type="ECO:0000259" key="1">
    <source>
        <dbReference type="Pfam" id="PF11716"/>
    </source>
</evidence>
<evidence type="ECO:0000313" key="3">
    <source>
        <dbReference type="Proteomes" id="UP000030002"/>
    </source>
</evidence>
<keyword evidence="3" id="KW-1185">Reference proteome</keyword>